<dbReference type="Gene3D" id="3.10.180.10">
    <property type="entry name" value="2,3-Dihydroxybiphenyl 1,2-Dioxygenase, domain 1"/>
    <property type="match status" value="1"/>
</dbReference>
<sequence length="128" mass="14301">MSTLGIAHINIRAPRALLEQLHAFYREVVGLQDGPRPPFTRFGYWLYAGGHDVLHLIEASPEEQRLVNVITTVDHIAFKCTDLPETTRGLQQRGIPYRVTAIPLSQQQQIVLKDPAGNTVELNFADAS</sequence>
<keyword evidence="3" id="KW-1185">Reference proteome</keyword>
<dbReference type="AlphaFoldDB" id="A0A3N0V2L1"/>
<evidence type="ECO:0000313" key="2">
    <source>
        <dbReference type="EMBL" id="ROH87020.1"/>
    </source>
</evidence>
<gene>
    <name evidence="2" type="ORF">ED236_04840</name>
</gene>
<evidence type="ECO:0000259" key="1">
    <source>
        <dbReference type="PROSITE" id="PS51819"/>
    </source>
</evidence>
<dbReference type="EMBL" id="RJVP01000002">
    <property type="protein sequence ID" value="ROH87020.1"/>
    <property type="molecule type" value="Genomic_DNA"/>
</dbReference>
<dbReference type="Pfam" id="PF00903">
    <property type="entry name" value="Glyoxalase"/>
    <property type="match status" value="1"/>
</dbReference>
<dbReference type="PANTHER" id="PTHR46142">
    <property type="match status" value="1"/>
</dbReference>
<proteinExistence type="predicted"/>
<organism evidence="2 3">
    <name type="scientific">Pseudomethylobacillus aquaticus</name>
    <dbReference type="NCBI Taxonomy" id="2676064"/>
    <lineage>
        <taxon>Bacteria</taxon>
        <taxon>Pseudomonadati</taxon>
        <taxon>Pseudomonadota</taxon>
        <taxon>Betaproteobacteria</taxon>
        <taxon>Nitrosomonadales</taxon>
        <taxon>Methylophilaceae</taxon>
        <taxon>Pseudomethylobacillus</taxon>
    </lineage>
</organism>
<reference evidence="2 3" key="1">
    <citation type="submission" date="2018-10" db="EMBL/GenBank/DDBJ databases">
        <authorList>
            <person name="Chen W.-M."/>
        </authorList>
    </citation>
    <scope>NUCLEOTIDE SEQUENCE [LARGE SCALE GENOMIC DNA]</scope>
    <source>
        <strain evidence="2 3">H-5</strain>
    </source>
</reference>
<feature type="domain" description="VOC" evidence="1">
    <location>
        <begin position="5"/>
        <end position="125"/>
    </location>
</feature>
<dbReference type="SUPFAM" id="SSF54593">
    <property type="entry name" value="Glyoxalase/Bleomycin resistance protein/Dihydroxybiphenyl dioxygenase"/>
    <property type="match status" value="1"/>
</dbReference>
<dbReference type="PROSITE" id="PS51819">
    <property type="entry name" value="VOC"/>
    <property type="match status" value="1"/>
</dbReference>
<protein>
    <submittedName>
        <fullName evidence="2">Diguanylate cyclase</fullName>
    </submittedName>
</protein>
<dbReference type="InterPro" id="IPR029068">
    <property type="entry name" value="Glyas_Bleomycin-R_OHBP_Dase"/>
</dbReference>
<dbReference type="InterPro" id="IPR004360">
    <property type="entry name" value="Glyas_Fos-R_dOase_dom"/>
</dbReference>
<dbReference type="Proteomes" id="UP000275137">
    <property type="component" value="Unassembled WGS sequence"/>
</dbReference>
<comment type="caution">
    <text evidence="2">The sequence shown here is derived from an EMBL/GenBank/DDBJ whole genome shotgun (WGS) entry which is preliminary data.</text>
</comment>
<dbReference type="PANTHER" id="PTHR46142:SF3">
    <property type="entry name" value="F18B13.24 PROTEIN"/>
    <property type="match status" value="1"/>
</dbReference>
<dbReference type="RefSeq" id="WP_123236827.1">
    <property type="nucleotide sequence ID" value="NZ_RJVP01000002.1"/>
</dbReference>
<name>A0A3N0V2L1_9PROT</name>
<accession>A0A3N0V2L1</accession>
<dbReference type="InterPro" id="IPR037523">
    <property type="entry name" value="VOC_core"/>
</dbReference>
<evidence type="ECO:0000313" key="3">
    <source>
        <dbReference type="Proteomes" id="UP000275137"/>
    </source>
</evidence>